<proteinExistence type="predicted"/>
<comment type="caution">
    <text evidence="2">The sequence shown here is derived from an EMBL/GenBank/DDBJ whole genome shotgun (WGS) entry which is preliminary data.</text>
</comment>
<keyword evidence="1" id="KW-0812">Transmembrane</keyword>
<feature type="transmembrane region" description="Helical" evidence="1">
    <location>
        <begin position="23"/>
        <end position="44"/>
    </location>
</feature>
<protein>
    <submittedName>
        <fullName evidence="2">Uncharacterized protein</fullName>
    </submittedName>
</protein>
<reference evidence="2 3" key="1">
    <citation type="submission" date="2016-08" db="EMBL/GenBank/DDBJ databases">
        <title>Evolution of the type three secretion system and type three effector repertoires in Xanthomonas.</title>
        <authorList>
            <person name="Merda D."/>
            <person name="Briand M."/>
            <person name="Bosis E."/>
            <person name="Rousseau C."/>
            <person name="Portier P."/>
            <person name="Jacques M.-A."/>
            <person name="Fischer-Le Saux M."/>
        </authorList>
    </citation>
    <scope>NUCLEOTIDE SEQUENCE [LARGE SCALE GENOMIC DNA]</scope>
    <source>
        <strain evidence="2 3">CFBP1976</strain>
    </source>
</reference>
<dbReference type="Proteomes" id="UP000239710">
    <property type="component" value="Unassembled WGS sequence"/>
</dbReference>
<evidence type="ECO:0000256" key="1">
    <source>
        <dbReference type="SAM" id="Phobius"/>
    </source>
</evidence>
<dbReference type="EMBL" id="MDCE01000018">
    <property type="protein sequence ID" value="PPV06199.1"/>
    <property type="molecule type" value="Genomic_DNA"/>
</dbReference>
<evidence type="ECO:0000313" key="2">
    <source>
        <dbReference type="EMBL" id="PPV06199.1"/>
    </source>
</evidence>
<name>A0ABX5BQL2_9XANT</name>
<evidence type="ECO:0000313" key="3">
    <source>
        <dbReference type="Proteomes" id="UP000239710"/>
    </source>
</evidence>
<keyword evidence="3" id="KW-1185">Reference proteome</keyword>
<keyword evidence="1" id="KW-0472">Membrane</keyword>
<sequence>MLRHRSVASAAPRHPDRYEHKRLHMGGALVSGLAGVGVLAKIGAGWRVAGWPGECNDGVPVLTK</sequence>
<gene>
    <name evidence="2" type="ORF">XbrCFBP1976_13445</name>
</gene>
<keyword evidence="1" id="KW-1133">Transmembrane helix</keyword>
<organism evidence="2 3">
    <name type="scientific">Xanthomonas bromi</name>
    <dbReference type="NCBI Taxonomy" id="56449"/>
    <lineage>
        <taxon>Bacteria</taxon>
        <taxon>Pseudomonadati</taxon>
        <taxon>Pseudomonadota</taxon>
        <taxon>Gammaproteobacteria</taxon>
        <taxon>Lysobacterales</taxon>
        <taxon>Lysobacteraceae</taxon>
        <taxon>Xanthomonas</taxon>
    </lineage>
</organism>
<accession>A0ABX5BQL2</accession>